<dbReference type="Proteomes" id="UP000032544">
    <property type="component" value="Unassembled WGS sequence"/>
</dbReference>
<dbReference type="RefSeq" id="WP_045030725.1">
    <property type="nucleotide sequence ID" value="NZ_JRHC01000003.1"/>
</dbReference>
<proteinExistence type="predicted"/>
<organism evidence="2 3">
    <name type="scientific">Draconibacterium sediminis</name>
    <dbReference type="NCBI Taxonomy" id="1544798"/>
    <lineage>
        <taxon>Bacteria</taxon>
        <taxon>Pseudomonadati</taxon>
        <taxon>Bacteroidota</taxon>
        <taxon>Bacteroidia</taxon>
        <taxon>Marinilabiliales</taxon>
        <taxon>Prolixibacteraceae</taxon>
        <taxon>Draconibacterium</taxon>
    </lineage>
</organism>
<evidence type="ECO:0000256" key="1">
    <source>
        <dbReference type="SAM" id="SignalP"/>
    </source>
</evidence>
<evidence type="ECO:0000313" key="3">
    <source>
        <dbReference type="Proteomes" id="UP000032544"/>
    </source>
</evidence>
<feature type="chain" id="PRO_5002331051" description="NIPSNAP domain-containing protein" evidence="1">
    <location>
        <begin position="23"/>
        <end position="250"/>
    </location>
</feature>
<evidence type="ECO:0008006" key="4">
    <source>
        <dbReference type="Google" id="ProtNLM"/>
    </source>
</evidence>
<dbReference type="EMBL" id="JRHC01000003">
    <property type="protein sequence ID" value="KJF43414.1"/>
    <property type="molecule type" value="Genomic_DNA"/>
</dbReference>
<accession>A0A0D8J9K3</accession>
<feature type="signal peptide" evidence="1">
    <location>
        <begin position="1"/>
        <end position="22"/>
    </location>
</feature>
<dbReference type="AlphaFoldDB" id="A0A0D8J9K3"/>
<name>A0A0D8J9K3_9BACT</name>
<comment type="caution">
    <text evidence="2">The sequence shown here is derived from an EMBL/GenBank/DDBJ whole genome shotgun (WGS) entry which is preliminary data.</text>
</comment>
<reference evidence="2 3" key="1">
    <citation type="submission" date="2014-09" db="EMBL/GenBank/DDBJ databases">
        <title>Draft Genome Sequence of Draconibacterium sp. JN14CK-3.</title>
        <authorList>
            <person name="Dong C."/>
            <person name="Lai Q."/>
            <person name="Shao Z."/>
        </authorList>
    </citation>
    <scope>NUCLEOTIDE SEQUENCE [LARGE SCALE GENOMIC DNA]</scope>
    <source>
        <strain evidence="2 3">JN14CK-3</strain>
    </source>
</reference>
<evidence type="ECO:0000313" key="2">
    <source>
        <dbReference type="EMBL" id="KJF43414.1"/>
    </source>
</evidence>
<gene>
    <name evidence="2" type="ORF">LH29_14385</name>
</gene>
<keyword evidence="1" id="KW-0732">Signal</keyword>
<dbReference type="OrthoDB" id="1121398at2"/>
<keyword evidence="3" id="KW-1185">Reference proteome</keyword>
<protein>
    <recommendedName>
        <fullName evidence="4">NIPSNAP domain-containing protein</fullName>
    </recommendedName>
</protein>
<sequence length="250" mass="30205">MKRIGLGLIVILLVCTIHTTQAQENGKQLWYCWEEEVHPEHINEYWEFSKELAQLCKDENYKYEFYAWTTGDFKYQYWHPINSLADIDELEKDWGRIMEKFGEEKTGKWVKTMKSNYSKTITEYAELSIIPEVNRIPMDSVNYMEFQEFYIIPGKQKEFRRIMKKAVDHMKAEGHNDTWRVASGELGYNGPVFIGWSFGKNQMEYLEYDKEFSEKYKDFFEELNKDFLKILRTVKRHDSWYLRDLSYSKN</sequence>